<accession>A0ACB9WIW2</accession>
<keyword evidence="2" id="KW-1185">Reference proteome</keyword>
<sequence>EGYMECLSLQSNWLPRCHSQLVYWDGCCGPQEATVRGLTQLHAQHLGDTCRFILTHACVYCTAWLMGEKQSR</sequence>
<proteinExistence type="predicted"/>
<dbReference type="Proteomes" id="UP001057452">
    <property type="component" value="Chromosome 22"/>
</dbReference>
<feature type="non-terminal residue" evidence="1">
    <location>
        <position position="1"/>
    </location>
</feature>
<gene>
    <name evidence="1" type="ORF">KUCAC02_024241</name>
</gene>
<name>A0ACB9WIW2_CHAAC</name>
<comment type="caution">
    <text evidence="1">The sequence shown here is derived from an EMBL/GenBank/DDBJ whole genome shotgun (WGS) entry which is preliminary data.</text>
</comment>
<organism evidence="1 2">
    <name type="scientific">Chaenocephalus aceratus</name>
    <name type="common">Blackfin icefish</name>
    <name type="synonym">Chaenichthys aceratus</name>
    <dbReference type="NCBI Taxonomy" id="36190"/>
    <lineage>
        <taxon>Eukaryota</taxon>
        <taxon>Metazoa</taxon>
        <taxon>Chordata</taxon>
        <taxon>Craniata</taxon>
        <taxon>Vertebrata</taxon>
        <taxon>Euteleostomi</taxon>
        <taxon>Actinopterygii</taxon>
        <taxon>Neopterygii</taxon>
        <taxon>Teleostei</taxon>
        <taxon>Neoteleostei</taxon>
        <taxon>Acanthomorphata</taxon>
        <taxon>Eupercaria</taxon>
        <taxon>Perciformes</taxon>
        <taxon>Notothenioidei</taxon>
        <taxon>Channichthyidae</taxon>
        <taxon>Chaenocephalus</taxon>
    </lineage>
</organism>
<reference evidence="1" key="1">
    <citation type="submission" date="2022-05" db="EMBL/GenBank/DDBJ databases">
        <title>Chromosome-level genome of Chaenocephalus aceratus.</title>
        <authorList>
            <person name="Park H."/>
        </authorList>
    </citation>
    <scope>NUCLEOTIDE SEQUENCE</scope>
    <source>
        <strain evidence="1">KU_202001</strain>
    </source>
</reference>
<protein>
    <submittedName>
        <fullName evidence="1">Uncharacterized protein</fullName>
    </submittedName>
</protein>
<dbReference type="EMBL" id="CM043806">
    <property type="protein sequence ID" value="KAI4812878.1"/>
    <property type="molecule type" value="Genomic_DNA"/>
</dbReference>
<feature type="non-terminal residue" evidence="1">
    <location>
        <position position="72"/>
    </location>
</feature>
<evidence type="ECO:0000313" key="1">
    <source>
        <dbReference type="EMBL" id="KAI4812878.1"/>
    </source>
</evidence>
<evidence type="ECO:0000313" key="2">
    <source>
        <dbReference type="Proteomes" id="UP001057452"/>
    </source>
</evidence>